<gene>
    <name evidence="2" type="ORF">YM304_06300</name>
</gene>
<evidence type="ECO:0000313" key="3">
    <source>
        <dbReference type="Proteomes" id="UP000011863"/>
    </source>
</evidence>
<protein>
    <recommendedName>
        <fullName evidence="1">DUF2383 domain-containing protein</fullName>
    </recommendedName>
</protein>
<dbReference type="Gene3D" id="1.20.1260.10">
    <property type="match status" value="1"/>
</dbReference>
<dbReference type="KEGG" id="aym:YM304_06300"/>
<dbReference type="PIRSF" id="PIRSF029477">
    <property type="entry name" value="UCP029477"/>
    <property type="match status" value="1"/>
</dbReference>
<dbReference type="Proteomes" id="UP000011863">
    <property type="component" value="Chromosome"/>
</dbReference>
<reference evidence="2 3" key="1">
    <citation type="journal article" date="2013" name="Int. J. Syst. Evol. Microbiol.">
        <title>Ilumatobacter nonamiense sp. nov. and Ilumatobacter coccineum sp. nov., isolated from seashore sand.</title>
        <authorList>
            <person name="Matsumoto A."/>
            <person name="Kasai H."/>
            <person name="Matsuo Y."/>
            <person name="Shizuri Y."/>
            <person name="Ichikawa N."/>
            <person name="Fujita N."/>
            <person name="Omura S."/>
            <person name="Takahashi Y."/>
        </authorList>
    </citation>
    <scope>NUCLEOTIDE SEQUENCE [LARGE SCALE GENOMIC DNA]</scope>
    <source>
        <strain evidence="3">NBRC 103263 / KCTC 29153 / YM16-304</strain>
    </source>
</reference>
<dbReference type="EMBL" id="AP012057">
    <property type="protein sequence ID" value="BAN00944.1"/>
    <property type="molecule type" value="Genomic_DNA"/>
</dbReference>
<dbReference type="NCBIfam" id="TIGR02284">
    <property type="entry name" value="PA2169 family four-helix-bundle protein"/>
    <property type="match status" value="1"/>
</dbReference>
<dbReference type="AlphaFoldDB" id="A0A6C7DWL3"/>
<dbReference type="InterPro" id="IPR016920">
    <property type="entry name" value="UCP029477"/>
</dbReference>
<keyword evidence="3" id="KW-1185">Reference proteome</keyword>
<dbReference type="RefSeq" id="WP_015440192.1">
    <property type="nucleotide sequence ID" value="NC_020520.1"/>
</dbReference>
<sequence length="148" mass="16301">MSTDRKVTKDLIETLQDGKKGFAEAADKLAETDRADLASKFRAFSEQRADFCTELDRMAAAYGDDIDEDGSVLAAVHRGWMSLKDAIAGSDPDGVLDAAEQGEDHAVSEYKKALEADISADLRQTIERQFLHIQSAHDEVKRLRDTVA</sequence>
<organism evidence="2 3">
    <name type="scientific">Ilumatobacter coccineus (strain NBRC 103263 / KCTC 29153 / YM16-304)</name>
    <dbReference type="NCBI Taxonomy" id="1313172"/>
    <lineage>
        <taxon>Bacteria</taxon>
        <taxon>Bacillati</taxon>
        <taxon>Actinomycetota</taxon>
        <taxon>Acidimicrobiia</taxon>
        <taxon>Acidimicrobiales</taxon>
        <taxon>Ilumatobacteraceae</taxon>
        <taxon>Ilumatobacter</taxon>
    </lineage>
</organism>
<name>A0A6C7DWL3_ILUCY</name>
<dbReference type="InterPro" id="IPR011971">
    <property type="entry name" value="CHP02284"/>
</dbReference>
<feature type="domain" description="DUF2383" evidence="1">
    <location>
        <begin position="9"/>
        <end position="115"/>
    </location>
</feature>
<evidence type="ECO:0000313" key="2">
    <source>
        <dbReference type="EMBL" id="BAN00944.1"/>
    </source>
</evidence>
<dbReference type="InterPro" id="IPR019052">
    <property type="entry name" value="DUF2383"/>
</dbReference>
<dbReference type="Pfam" id="PF09537">
    <property type="entry name" value="DUF2383"/>
    <property type="match status" value="1"/>
</dbReference>
<dbReference type="OrthoDB" id="7265085at2"/>
<proteinExistence type="predicted"/>
<accession>A0A6C7DWL3</accession>
<dbReference type="InterPro" id="IPR012347">
    <property type="entry name" value="Ferritin-like"/>
</dbReference>
<evidence type="ECO:0000259" key="1">
    <source>
        <dbReference type="Pfam" id="PF09537"/>
    </source>
</evidence>